<dbReference type="OrthoDB" id="957856at2"/>
<comment type="caution">
    <text evidence="5">The sequence shown here is derived from an EMBL/GenBank/DDBJ whole genome shotgun (WGS) entry which is preliminary data.</text>
</comment>
<evidence type="ECO:0000313" key="5">
    <source>
        <dbReference type="EMBL" id="RFM28654.1"/>
    </source>
</evidence>
<dbReference type="PROSITE" id="PS50935">
    <property type="entry name" value="SSB"/>
    <property type="match status" value="1"/>
</dbReference>
<sequence>MIKLQVIGNLGKDCTTNNVNGKSVINFSVAHTEKFRDNTGNLKDRTIWVECAYWTDRTAIAPYLRKGTQVYVEGNPDIRTYQTNDGRQGASLTLRVLNVQLLGTREGGGGDNGGGGGYQSNQGGGNSYQGGGSNNYNNNNNNYGGGGNSYGGGNQGMSAPNPSDLTEPVDDLPF</sequence>
<keyword evidence="1 2" id="KW-0238">DNA-binding</keyword>
<proteinExistence type="predicted"/>
<dbReference type="Proteomes" id="UP000261284">
    <property type="component" value="Unassembled WGS sequence"/>
</dbReference>
<accession>A0A3E1NLD2</accession>
<dbReference type="GO" id="GO:0006260">
    <property type="term" value="P:DNA replication"/>
    <property type="evidence" value="ECO:0007669"/>
    <property type="project" value="InterPro"/>
</dbReference>
<dbReference type="AlphaFoldDB" id="A0A3E1NLD2"/>
<dbReference type="InterPro" id="IPR000424">
    <property type="entry name" value="Primosome_PriB/ssb"/>
</dbReference>
<dbReference type="NCBIfam" id="TIGR00621">
    <property type="entry name" value="ssb"/>
    <property type="match status" value="1"/>
</dbReference>
<feature type="compositionally biased region" description="Gly residues" evidence="4">
    <location>
        <begin position="143"/>
        <end position="155"/>
    </location>
</feature>
<dbReference type="InterPro" id="IPR011344">
    <property type="entry name" value="ssDNA-bd"/>
</dbReference>
<feature type="compositionally biased region" description="Gly residues" evidence="4">
    <location>
        <begin position="105"/>
        <end position="133"/>
    </location>
</feature>
<evidence type="ECO:0000256" key="1">
    <source>
        <dbReference type="ARBA" id="ARBA00023125"/>
    </source>
</evidence>
<dbReference type="CDD" id="cd04496">
    <property type="entry name" value="SSB_OBF"/>
    <property type="match status" value="1"/>
</dbReference>
<dbReference type="Pfam" id="PF00436">
    <property type="entry name" value="SSB"/>
    <property type="match status" value="1"/>
</dbReference>
<dbReference type="GO" id="GO:0009295">
    <property type="term" value="C:nucleoid"/>
    <property type="evidence" value="ECO:0007669"/>
    <property type="project" value="TreeGrafter"/>
</dbReference>
<dbReference type="GO" id="GO:0003697">
    <property type="term" value="F:single-stranded DNA binding"/>
    <property type="evidence" value="ECO:0007669"/>
    <property type="project" value="InterPro"/>
</dbReference>
<organism evidence="5 6">
    <name type="scientific">Deminuibacter soli</name>
    <dbReference type="NCBI Taxonomy" id="2291815"/>
    <lineage>
        <taxon>Bacteria</taxon>
        <taxon>Pseudomonadati</taxon>
        <taxon>Bacteroidota</taxon>
        <taxon>Chitinophagia</taxon>
        <taxon>Chitinophagales</taxon>
        <taxon>Chitinophagaceae</taxon>
        <taxon>Deminuibacter</taxon>
    </lineage>
</organism>
<dbReference type="Gene3D" id="2.40.50.140">
    <property type="entry name" value="Nucleic acid-binding proteins"/>
    <property type="match status" value="1"/>
</dbReference>
<dbReference type="SUPFAM" id="SSF50249">
    <property type="entry name" value="Nucleic acid-binding proteins"/>
    <property type="match status" value="1"/>
</dbReference>
<evidence type="ECO:0000256" key="2">
    <source>
        <dbReference type="PROSITE-ProRule" id="PRU00252"/>
    </source>
</evidence>
<name>A0A3E1NLD2_9BACT</name>
<protein>
    <recommendedName>
        <fullName evidence="3">Single-stranded DNA-binding protein</fullName>
    </recommendedName>
</protein>
<feature type="region of interest" description="Disordered" evidence="4">
    <location>
        <begin position="105"/>
        <end position="174"/>
    </location>
</feature>
<keyword evidence="6" id="KW-1185">Reference proteome</keyword>
<dbReference type="PANTHER" id="PTHR10302:SF0">
    <property type="entry name" value="SINGLE-STRANDED DNA-BINDING PROTEIN, MITOCHONDRIAL"/>
    <property type="match status" value="1"/>
</dbReference>
<dbReference type="RefSeq" id="WP_116846643.1">
    <property type="nucleotide sequence ID" value="NZ_QTJU01000002.1"/>
</dbReference>
<dbReference type="PANTHER" id="PTHR10302">
    <property type="entry name" value="SINGLE-STRANDED DNA-BINDING PROTEIN"/>
    <property type="match status" value="1"/>
</dbReference>
<evidence type="ECO:0000313" key="6">
    <source>
        <dbReference type="Proteomes" id="UP000261284"/>
    </source>
</evidence>
<evidence type="ECO:0000256" key="3">
    <source>
        <dbReference type="RuleBase" id="RU000524"/>
    </source>
</evidence>
<gene>
    <name evidence="5" type="ORF">DXN05_07620</name>
</gene>
<dbReference type="InterPro" id="IPR012340">
    <property type="entry name" value="NA-bd_OB-fold"/>
</dbReference>
<dbReference type="EMBL" id="QTJU01000002">
    <property type="protein sequence ID" value="RFM28654.1"/>
    <property type="molecule type" value="Genomic_DNA"/>
</dbReference>
<evidence type="ECO:0000256" key="4">
    <source>
        <dbReference type="SAM" id="MobiDB-lite"/>
    </source>
</evidence>
<reference evidence="5 6" key="1">
    <citation type="submission" date="2018-08" db="EMBL/GenBank/DDBJ databases">
        <title>Chitinophagaceae sp. K23C18032701, a novel bacterium isolated from forest soil.</title>
        <authorList>
            <person name="Wang C."/>
        </authorList>
    </citation>
    <scope>NUCLEOTIDE SEQUENCE [LARGE SCALE GENOMIC DNA]</scope>
    <source>
        <strain evidence="5 6">K23C18032701</strain>
    </source>
</reference>